<dbReference type="AlphaFoldDB" id="A0A645E0E6"/>
<accession>A0A645E0E6</accession>
<feature type="transmembrane region" description="Helical" evidence="2">
    <location>
        <begin position="12"/>
        <end position="31"/>
    </location>
</feature>
<gene>
    <name evidence="3" type="ORF">SDC9_142404</name>
</gene>
<keyword evidence="2" id="KW-1133">Transmembrane helix</keyword>
<keyword evidence="2" id="KW-0812">Transmembrane</keyword>
<proteinExistence type="predicted"/>
<evidence type="ECO:0000256" key="1">
    <source>
        <dbReference type="SAM" id="MobiDB-lite"/>
    </source>
</evidence>
<feature type="region of interest" description="Disordered" evidence="1">
    <location>
        <begin position="55"/>
        <end position="89"/>
    </location>
</feature>
<feature type="compositionally biased region" description="Polar residues" evidence="1">
    <location>
        <begin position="77"/>
        <end position="89"/>
    </location>
</feature>
<keyword evidence="2" id="KW-0472">Membrane</keyword>
<evidence type="ECO:0000313" key="3">
    <source>
        <dbReference type="EMBL" id="MPM95250.1"/>
    </source>
</evidence>
<dbReference type="EMBL" id="VSSQ01041767">
    <property type="protein sequence ID" value="MPM95250.1"/>
    <property type="molecule type" value="Genomic_DNA"/>
</dbReference>
<comment type="caution">
    <text evidence="3">The sequence shown here is derived from an EMBL/GenBank/DDBJ whole genome shotgun (WGS) entry which is preliminary data.</text>
</comment>
<evidence type="ECO:0000256" key="2">
    <source>
        <dbReference type="SAM" id="Phobius"/>
    </source>
</evidence>
<protein>
    <submittedName>
        <fullName evidence="3">Uncharacterized protein</fullName>
    </submittedName>
</protein>
<name>A0A645E0E6_9ZZZZ</name>
<sequence>MKDNFRRLVHSIMSIVTTFILMAAPVAAIVYSSESLEPSSTEFVRNLSDIQEEDYQNKIDSTKNKTHQLKPDAVVNSGDNHQENQINQQ</sequence>
<reference evidence="3" key="1">
    <citation type="submission" date="2019-08" db="EMBL/GenBank/DDBJ databases">
        <authorList>
            <person name="Kucharzyk K."/>
            <person name="Murdoch R.W."/>
            <person name="Higgins S."/>
            <person name="Loffler F."/>
        </authorList>
    </citation>
    <scope>NUCLEOTIDE SEQUENCE</scope>
</reference>
<organism evidence="3">
    <name type="scientific">bioreactor metagenome</name>
    <dbReference type="NCBI Taxonomy" id="1076179"/>
    <lineage>
        <taxon>unclassified sequences</taxon>
        <taxon>metagenomes</taxon>
        <taxon>ecological metagenomes</taxon>
    </lineage>
</organism>